<dbReference type="PANTHER" id="PTHR43806">
    <property type="entry name" value="PEPTIDASE S8"/>
    <property type="match status" value="1"/>
</dbReference>
<dbReference type="InterPro" id="IPR000209">
    <property type="entry name" value="Peptidase_S8/S53_dom"/>
</dbReference>
<evidence type="ECO:0000256" key="5">
    <source>
        <dbReference type="PROSITE-ProRule" id="PRU01240"/>
    </source>
</evidence>
<dbReference type="InterPro" id="IPR015500">
    <property type="entry name" value="Peptidase_S8_subtilisin-rel"/>
</dbReference>
<gene>
    <name evidence="8" type="ORF">BW900_27540</name>
</gene>
<protein>
    <submittedName>
        <fullName evidence="8">Peptidase S8</fullName>
    </submittedName>
</protein>
<dbReference type="Proteomes" id="UP000190696">
    <property type="component" value="Unassembled WGS sequence"/>
</dbReference>
<evidence type="ECO:0000256" key="6">
    <source>
        <dbReference type="SAM" id="MobiDB-lite"/>
    </source>
</evidence>
<reference evidence="8 9" key="1">
    <citation type="submission" date="2017-01" db="EMBL/GenBank/DDBJ databases">
        <title>Bacillus cereus isolates.</title>
        <authorList>
            <person name="Beno S.M."/>
        </authorList>
    </citation>
    <scope>NUCLEOTIDE SEQUENCE [LARGE SCALE GENOMIC DNA]</scope>
    <source>
        <strain evidence="8 9">FSL W7-1108</strain>
    </source>
</reference>
<dbReference type="GO" id="GO:0004252">
    <property type="term" value="F:serine-type endopeptidase activity"/>
    <property type="evidence" value="ECO:0007669"/>
    <property type="project" value="InterPro"/>
</dbReference>
<dbReference type="GO" id="GO:0006508">
    <property type="term" value="P:proteolysis"/>
    <property type="evidence" value="ECO:0007669"/>
    <property type="project" value="UniProtKB-KW"/>
</dbReference>
<evidence type="ECO:0000313" key="9">
    <source>
        <dbReference type="Proteomes" id="UP000190696"/>
    </source>
</evidence>
<dbReference type="PROSITE" id="PS00138">
    <property type="entry name" value="SUBTILASE_SER"/>
    <property type="match status" value="1"/>
</dbReference>
<dbReference type="EMBL" id="MUAI01000047">
    <property type="protein sequence ID" value="OOR03333.1"/>
    <property type="molecule type" value="Genomic_DNA"/>
</dbReference>
<dbReference type="PROSITE" id="PS51892">
    <property type="entry name" value="SUBTILASE"/>
    <property type="match status" value="1"/>
</dbReference>
<keyword evidence="3" id="KW-0378">Hydrolase</keyword>
<dbReference type="Pfam" id="PF00082">
    <property type="entry name" value="Peptidase_S8"/>
    <property type="match status" value="1"/>
</dbReference>
<keyword evidence="2" id="KW-0645">Protease</keyword>
<evidence type="ECO:0000256" key="3">
    <source>
        <dbReference type="ARBA" id="ARBA00022801"/>
    </source>
</evidence>
<evidence type="ECO:0000259" key="7">
    <source>
        <dbReference type="Pfam" id="PF00082"/>
    </source>
</evidence>
<feature type="region of interest" description="Disordered" evidence="6">
    <location>
        <begin position="512"/>
        <end position="546"/>
    </location>
</feature>
<accession>A0A1S9T005</accession>
<dbReference type="AlphaFoldDB" id="A0A1S9T005"/>
<dbReference type="PANTHER" id="PTHR43806:SF11">
    <property type="entry name" value="CEREVISIN-RELATED"/>
    <property type="match status" value="1"/>
</dbReference>
<dbReference type="InterPro" id="IPR050131">
    <property type="entry name" value="Peptidase_S8_subtilisin-like"/>
</dbReference>
<evidence type="ECO:0000313" key="8">
    <source>
        <dbReference type="EMBL" id="OOR03333.1"/>
    </source>
</evidence>
<dbReference type="RefSeq" id="WP_078177174.1">
    <property type="nucleotide sequence ID" value="NZ_JBCMNA010000078.1"/>
</dbReference>
<comment type="caution">
    <text evidence="8">The sequence shown here is derived from an EMBL/GenBank/DDBJ whole genome shotgun (WGS) entry which is preliminary data.</text>
</comment>
<evidence type="ECO:0000256" key="1">
    <source>
        <dbReference type="ARBA" id="ARBA00011073"/>
    </source>
</evidence>
<comment type="similarity">
    <text evidence="1 5">Belongs to the peptidase S8 family.</text>
</comment>
<dbReference type="SUPFAM" id="SSF52743">
    <property type="entry name" value="Subtilisin-like"/>
    <property type="match status" value="1"/>
</dbReference>
<organism evidence="8 9">
    <name type="scientific">Bacillus mycoides</name>
    <dbReference type="NCBI Taxonomy" id="1405"/>
    <lineage>
        <taxon>Bacteria</taxon>
        <taxon>Bacillati</taxon>
        <taxon>Bacillota</taxon>
        <taxon>Bacilli</taxon>
        <taxon>Bacillales</taxon>
        <taxon>Bacillaceae</taxon>
        <taxon>Bacillus</taxon>
        <taxon>Bacillus cereus group</taxon>
    </lineage>
</organism>
<dbReference type="InterPro" id="IPR036852">
    <property type="entry name" value="Peptidase_S8/S53_dom_sf"/>
</dbReference>
<proteinExistence type="inferred from homology"/>
<keyword evidence="4" id="KW-0720">Serine protease</keyword>
<dbReference type="PRINTS" id="PR00723">
    <property type="entry name" value="SUBTILISIN"/>
</dbReference>
<evidence type="ECO:0000256" key="4">
    <source>
        <dbReference type="ARBA" id="ARBA00022825"/>
    </source>
</evidence>
<dbReference type="Gene3D" id="3.40.50.200">
    <property type="entry name" value="Peptidase S8/S53 domain"/>
    <property type="match status" value="1"/>
</dbReference>
<feature type="domain" description="Peptidase S8/S53" evidence="7">
    <location>
        <begin position="233"/>
        <end position="481"/>
    </location>
</feature>
<comment type="caution">
    <text evidence="5">Lacks conserved residue(s) required for the propagation of feature annotation.</text>
</comment>
<sequence length="546" mass="59469">MKIFKGILVSSIALTAFNGVGGLLPSEKSEIAYAASYDYSNKQLNSIVHKQVTKQLILKFKNEANLPYQDGIEKFIKEEKQDPELIGILAEYPNVTINRLFSSLNPKEIKNLGKEIKDSDHISSNLLNYYIVETQGDIDVQALLVEFEKSSLVETAYLQEEEAPPEERLSNLSVNPYDEPRLTRQGYLEPAPLGINAPYAWSIKGGDGKGTTFVDMEYGWLFSHEDLVNQKIELMSGQNKSEHHDHGTSVLGIVSAEDNNIGGIGIAPKAKVKVVSQIRDNGRYNTADAILSAVNNMQAGDILLLEAQATYEGYGDKNYLPVEVKPDIFDAIRLGTNKGIIIIEAGANGGNDLDQFRDRNGKQVLNRNSPDFKDSGAIMVGAASARVPHKRSYFSNYGSRVDVYGWGNAVDTTDAKPREFMTNLYTSSFGGTSSASPIIAGAAASIQGIVKNNQGKVYTPSQLRDILSDSSTGTKSNDPASDKIGVLPDLKAIVSKLGFSPNLSNDSSIVFPEEQEINKGNEGSTITFPKEDSANSEGNSSFIFPE</sequence>
<evidence type="ECO:0000256" key="2">
    <source>
        <dbReference type="ARBA" id="ARBA00022670"/>
    </source>
</evidence>
<dbReference type="CDD" id="cd04843">
    <property type="entry name" value="Peptidases_S8_11"/>
    <property type="match status" value="1"/>
</dbReference>
<dbReference type="InterPro" id="IPR034073">
    <property type="entry name" value="Subtilisin_DY-like_dom"/>
</dbReference>
<dbReference type="InterPro" id="IPR023828">
    <property type="entry name" value="Peptidase_S8_Ser-AS"/>
</dbReference>
<feature type="compositionally biased region" description="Polar residues" evidence="6">
    <location>
        <begin position="535"/>
        <end position="546"/>
    </location>
</feature>
<name>A0A1S9T005_BACMY</name>